<evidence type="ECO:0000256" key="1">
    <source>
        <dbReference type="SAM" id="MobiDB-lite"/>
    </source>
</evidence>
<dbReference type="Pfam" id="PF19381">
    <property type="entry name" value="DUF5956"/>
    <property type="match status" value="1"/>
</dbReference>
<name>A0A2M8LR96_9ACTN</name>
<keyword evidence="3" id="KW-1185">Reference proteome</keyword>
<organism evidence="2 3">
    <name type="scientific">Streptomyces carminius</name>
    <dbReference type="NCBI Taxonomy" id="2665496"/>
    <lineage>
        <taxon>Bacteria</taxon>
        <taxon>Bacillati</taxon>
        <taxon>Actinomycetota</taxon>
        <taxon>Actinomycetes</taxon>
        <taxon>Kitasatosporales</taxon>
        <taxon>Streptomycetaceae</taxon>
        <taxon>Streptomyces</taxon>
    </lineage>
</organism>
<evidence type="ECO:0000313" key="2">
    <source>
        <dbReference type="EMBL" id="PJE94480.1"/>
    </source>
</evidence>
<dbReference type="RefSeq" id="WP_100205090.1">
    <property type="nucleotide sequence ID" value="NZ_PGGW01000069.1"/>
</dbReference>
<feature type="region of interest" description="Disordered" evidence="1">
    <location>
        <begin position="56"/>
        <end position="85"/>
    </location>
</feature>
<feature type="region of interest" description="Disordered" evidence="1">
    <location>
        <begin position="1"/>
        <end position="26"/>
    </location>
</feature>
<evidence type="ECO:0000313" key="3">
    <source>
        <dbReference type="Proteomes" id="UP000230407"/>
    </source>
</evidence>
<proteinExistence type="predicted"/>
<dbReference type="AlphaFoldDB" id="A0A2M8LR96"/>
<sequence>MTAQTWSEFPQVGEPPPAGGGVYESPRGQRYIELPETGRGALLAWVAGPRRVVRSPAGLADKPPVVTAVTTGEGETEHSESPRTVVDQEEIDAAVDEYLTEADLPPRPRGWRWFLALPPSCSGPEDFHRSVAALLGDEPADLRPADLRKALENDGGELLAPA</sequence>
<dbReference type="EMBL" id="PGGW01000069">
    <property type="protein sequence ID" value="PJE94480.1"/>
    <property type="molecule type" value="Genomic_DNA"/>
</dbReference>
<dbReference type="InterPro" id="IPR046000">
    <property type="entry name" value="DUF5956"/>
</dbReference>
<dbReference type="Proteomes" id="UP000230407">
    <property type="component" value="Unassembled WGS sequence"/>
</dbReference>
<comment type="caution">
    <text evidence="2">The sequence shown here is derived from an EMBL/GenBank/DDBJ whole genome shotgun (WGS) entry which is preliminary data.</text>
</comment>
<reference evidence="2 3" key="1">
    <citation type="submission" date="2017-11" db="EMBL/GenBank/DDBJ databases">
        <title>Streptomyces carmine sp. nov., a novel actinomycete isolated from Sophora alopecuroides in Xinjiang, China.</title>
        <authorList>
            <person name="Wang Y."/>
            <person name="Luo X."/>
            <person name="Wan C."/>
            <person name="Zhang L."/>
        </authorList>
    </citation>
    <scope>NUCLEOTIDE SEQUENCE [LARGE SCALE GENOMIC DNA]</scope>
    <source>
        <strain evidence="2 3">TRM SA0054</strain>
    </source>
</reference>
<gene>
    <name evidence="2" type="ORF">CUT44_30160</name>
</gene>
<protein>
    <submittedName>
        <fullName evidence="2">Uncharacterized protein</fullName>
    </submittedName>
</protein>
<accession>A0A2M8LR96</accession>